<evidence type="ECO:0000259" key="4">
    <source>
        <dbReference type="Pfam" id="PF17482"/>
    </source>
</evidence>
<dbReference type="PANTHER" id="PTHR35861">
    <property type="match status" value="1"/>
</dbReference>
<feature type="domain" description="Tail sheath protein C-terminal" evidence="4">
    <location>
        <begin position="434"/>
        <end position="539"/>
    </location>
</feature>
<dbReference type="InterPro" id="IPR020287">
    <property type="entry name" value="Tail_sheath_C"/>
</dbReference>
<dbReference type="Gene3D" id="3.40.50.11780">
    <property type="match status" value="2"/>
</dbReference>
<evidence type="ECO:0000256" key="2">
    <source>
        <dbReference type="SAM" id="MobiDB-lite"/>
    </source>
</evidence>
<feature type="region of interest" description="Disordered" evidence="2">
    <location>
        <begin position="144"/>
        <end position="176"/>
    </location>
</feature>
<keyword evidence="6" id="KW-1185">Reference proteome</keyword>
<gene>
    <name evidence="5" type="ORF">GCM10008959_17150</name>
</gene>
<evidence type="ECO:0000259" key="3">
    <source>
        <dbReference type="Pfam" id="PF04984"/>
    </source>
</evidence>
<comment type="caution">
    <text evidence="5">The sequence shown here is derived from an EMBL/GenBank/DDBJ whole genome shotgun (WGS) entry which is preliminary data.</text>
</comment>
<dbReference type="InterPro" id="IPR035089">
    <property type="entry name" value="Phage_sheath_subtilisin"/>
</dbReference>
<dbReference type="Pfam" id="PF17482">
    <property type="entry name" value="Phage_sheath_1C"/>
    <property type="match status" value="1"/>
</dbReference>
<dbReference type="EMBL" id="BMQM01000009">
    <property type="protein sequence ID" value="GGR56096.1"/>
    <property type="molecule type" value="Genomic_DNA"/>
</dbReference>
<accession>A0ABQ2RTL1</accession>
<organism evidence="5 6">
    <name type="scientific">Deinococcus seoulensis</name>
    <dbReference type="NCBI Taxonomy" id="1837379"/>
    <lineage>
        <taxon>Bacteria</taxon>
        <taxon>Thermotogati</taxon>
        <taxon>Deinococcota</taxon>
        <taxon>Deinococci</taxon>
        <taxon>Deinococcales</taxon>
        <taxon>Deinococcaceae</taxon>
        <taxon>Deinococcus</taxon>
    </lineage>
</organism>
<sequence>MPEYLSPGVYVEETQSGPRPIEGVSTTTAAFVGFAPNGPANTPVFVANWQKFKEIFGTVTASGERDPFMDGAYLAQTVYAYFNNGGTRCYVVRLVPTQPDAKGARTVEAARPLQLPSRASKAVPSLSIVARDGRQSDIQIEVLAPDPVKTEQAPKGKDGKPADGGGGATPDEGTDGLFTLRVSRNDVTETFPNVSIGKKHSRSVADVINRESTLITIEEASATGPLVERAPEIGSYVLQAHSNVIEEGRELKGQDFVGSVDSRSGIESLEIAEEVSMIAVPDLMSAYQAGMIGADGVKAVQRALIDHCERNANRIALLDTPPDLTPQQAVQWRNVETNFDSSYAAMYYPWVKIEGPDGSPMMVPPSGFVAGIYARNDVERGVHKAPANEVVRGIIGPALQITKSEQDILNPIGVNCIREFPGMGVRVWGARTLSSNAQWRYVPVRRLFNYVEKSIERGTQWAVFEPNDENLWFRIRRDINSFLTSVWRDGALFGNTTREAFYVKCDAELNPDEIRDRGVLQVEIGLAPVKPAEFIVFRFSQYAGGGQ</sequence>
<dbReference type="Proteomes" id="UP000634308">
    <property type="component" value="Unassembled WGS sequence"/>
</dbReference>
<dbReference type="PANTHER" id="PTHR35861:SF1">
    <property type="entry name" value="PHAGE TAIL SHEATH PROTEIN"/>
    <property type="match status" value="1"/>
</dbReference>
<dbReference type="RefSeq" id="WP_189064574.1">
    <property type="nucleotide sequence ID" value="NZ_BMQM01000009.1"/>
</dbReference>
<dbReference type="InterPro" id="IPR052042">
    <property type="entry name" value="Tail_sheath_structural"/>
</dbReference>
<feature type="compositionally biased region" description="Basic and acidic residues" evidence="2">
    <location>
        <begin position="148"/>
        <end position="161"/>
    </location>
</feature>
<proteinExistence type="inferred from homology"/>
<reference evidence="6" key="1">
    <citation type="journal article" date="2019" name="Int. J. Syst. Evol. Microbiol.">
        <title>The Global Catalogue of Microorganisms (GCM) 10K type strain sequencing project: providing services to taxonomists for standard genome sequencing and annotation.</title>
        <authorList>
            <consortium name="The Broad Institute Genomics Platform"/>
            <consortium name="The Broad Institute Genome Sequencing Center for Infectious Disease"/>
            <person name="Wu L."/>
            <person name="Ma J."/>
        </authorList>
    </citation>
    <scope>NUCLEOTIDE SEQUENCE [LARGE SCALE GENOMIC DNA]</scope>
    <source>
        <strain evidence="6">JCM 31404</strain>
    </source>
</reference>
<feature type="domain" description="Tail sheath protein subtilisin-like" evidence="3">
    <location>
        <begin position="284"/>
        <end position="433"/>
    </location>
</feature>
<name>A0ABQ2RTL1_9DEIO</name>
<evidence type="ECO:0000313" key="6">
    <source>
        <dbReference type="Proteomes" id="UP000634308"/>
    </source>
</evidence>
<comment type="similarity">
    <text evidence="1">Belongs to the myoviridae tail sheath protein family.</text>
</comment>
<evidence type="ECO:0000313" key="5">
    <source>
        <dbReference type="EMBL" id="GGR56096.1"/>
    </source>
</evidence>
<protein>
    <submittedName>
        <fullName evidence="5">Tail protein</fullName>
    </submittedName>
</protein>
<evidence type="ECO:0000256" key="1">
    <source>
        <dbReference type="ARBA" id="ARBA00008005"/>
    </source>
</evidence>
<dbReference type="Pfam" id="PF04984">
    <property type="entry name" value="Phage_sheath_1"/>
    <property type="match status" value="1"/>
</dbReference>